<organism evidence="1">
    <name type="scientific">viral metagenome</name>
    <dbReference type="NCBI Taxonomy" id="1070528"/>
    <lineage>
        <taxon>unclassified sequences</taxon>
        <taxon>metagenomes</taxon>
        <taxon>organismal metagenomes</taxon>
    </lineage>
</organism>
<evidence type="ECO:0000313" key="1">
    <source>
        <dbReference type="EMBL" id="QHU17466.1"/>
    </source>
</evidence>
<accession>A0A6C0KJV8</accession>
<reference evidence="1" key="1">
    <citation type="journal article" date="2020" name="Nature">
        <title>Giant virus diversity and host interactions through global metagenomics.</title>
        <authorList>
            <person name="Schulz F."/>
            <person name="Roux S."/>
            <person name="Paez-Espino D."/>
            <person name="Jungbluth S."/>
            <person name="Walsh D.A."/>
            <person name="Denef V.J."/>
            <person name="McMahon K.D."/>
            <person name="Konstantinidis K.T."/>
            <person name="Eloe-Fadrosh E.A."/>
            <person name="Kyrpides N.C."/>
            <person name="Woyke T."/>
        </authorList>
    </citation>
    <scope>NUCLEOTIDE SEQUENCE</scope>
    <source>
        <strain evidence="1">GVMAG-S-3300012000-57</strain>
    </source>
</reference>
<name>A0A6C0KJV8_9ZZZZ</name>
<dbReference type="AlphaFoldDB" id="A0A6C0KJV8"/>
<sequence length="842" mass="89767">MPGLNQPLSTDSTGFPAAMKPVLARLAAADILMSGSATVYEISAIIKDLVAVCGPETTFQALAQHINDVYIGDTSTGGNYTVAYYNGSYSSDLIKNLSSGTAFSQGQEVALTMFIRAELDIGVMVKVITYGQLIAFIHKRASDSSETGLGNKLKSSRVSQYDISTLVGTSGYSSFIFTTQDATSADLLYAIGEDTSAGTSVTPTVSVNYRLWLLSKVTAPTHSIRTLSALTLSNYLKWNTTTYVAVQGTSDSVFDYTVKLTTSTAAGALFTVSNVITYILTTSKTSSFNHNNTAIYINNASSTTFGTTNYDKLISDDNVKTLSPTTLKAGGATFSQLKSLNFALNTLIALNNSNTIFITLGDAKGVWQDAEIAASDFTFSDKTAAGTNFQYYIISTDAKNNGDLLADLIGLYGSIKLTNTNSNTFVNGVDAAYARVSGLQSDPAGPKAVAIGVLAWLFSHLESFTAPGSRDPTKIMLANGLSTSIQFYRAFLGATAVSGLGISLFDLFETATIAYSTDGYAIDSGFSSFELKTYFSITPGIARDNNWSPALISNTYTPSEIFNLQNKRRLPTHTTEYALSVVEALLGYNVASSNAFFKVDSSSTTDVVIGTGTARNPMTYRFNYDAIPYETLSKLLLPSQILADIQSAISNASSGAAFSGNNYLNLTTAFPKLTLSSSNISAFLDALALPFDVAASLIGTSYGTNSKIALVDLAATTIYSKTERRKLFHDLSDAASQYAKSGLSVKSLVALGFGSAEWKSYAAPENMNNRSIVISVRDVLGATETVTEFDDDFYTTANATKAVIDDVNERIAILKAFDNTMSDVVAAKLARGPPQNLPHLVL</sequence>
<dbReference type="EMBL" id="MN740909">
    <property type="protein sequence ID" value="QHU17466.1"/>
    <property type="molecule type" value="Genomic_DNA"/>
</dbReference>
<protein>
    <submittedName>
        <fullName evidence="1">Uncharacterized protein</fullName>
    </submittedName>
</protein>
<proteinExistence type="predicted"/>